<dbReference type="EMBL" id="CP018477">
    <property type="protein sequence ID" value="ASV75158.1"/>
    <property type="molecule type" value="Genomic_DNA"/>
</dbReference>
<feature type="domain" description="Pyrrolo-quinoline quinone repeat" evidence="1">
    <location>
        <begin position="91"/>
        <end position="282"/>
    </location>
</feature>
<dbReference type="SUPFAM" id="SSF50998">
    <property type="entry name" value="Quinoprotein alcohol dehydrogenase-like"/>
    <property type="match status" value="1"/>
</dbReference>
<sequence>MEKISRHSATWIATAFGLLTCVPLVSYAHESWPRFRGPNGSGIYRTHEFPVVFSANSFLWTAELAGIGHSSPVIANGRVFTASANQQTGEQILEAWDLLSGTKLWSRPLPGHVFPKHEFNSFASSTPALDGARLYYAWAVPESLHVVALSQSDGTVVWEVDLGPFVSQHGFGASPILYKDLVILPDEQDQESSVVALDAATGKIRWKTPRRTQKTAYSTPCLMETDGASSQLILTSWAHGIASLDPESGQPLWELNLFHNRTVGSPVVVGDVIAASSGEGGIGREMFVVRSPSSSTERPEVLYEVKSNIPYVPTPVAYEGKLYLLYDKGVMSCLELSTGALLWRNRLPGEYFSSPVILGGKIYCISRTGTVVVLATSEQFRLLGTSELGEGTHSTPAVADGILLIRTFRKLFAVKAIGHLHAGL</sequence>
<organism evidence="2 3">
    <name type="scientific">Thermogutta terrifontis</name>
    <dbReference type="NCBI Taxonomy" id="1331910"/>
    <lineage>
        <taxon>Bacteria</taxon>
        <taxon>Pseudomonadati</taxon>
        <taxon>Planctomycetota</taxon>
        <taxon>Planctomycetia</taxon>
        <taxon>Pirellulales</taxon>
        <taxon>Thermoguttaceae</taxon>
        <taxon>Thermogutta</taxon>
    </lineage>
</organism>
<dbReference type="InterPro" id="IPR002372">
    <property type="entry name" value="PQQ_rpt_dom"/>
</dbReference>
<feature type="domain" description="Pyrrolo-quinoline quinone repeat" evidence="1">
    <location>
        <begin position="315"/>
        <end position="405"/>
    </location>
</feature>
<dbReference type="InterPro" id="IPR018391">
    <property type="entry name" value="PQQ_b-propeller_rpt"/>
</dbReference>
<gene>
    <name evidence="2" type="ORF">THTE_2556</name>
</gene>
<evidence type="ECO:0000313" key="3">
    <source>
        <dbReference type="Proteomes" id="UP000215086"/>
    </source>
</evidence>
<dbReference type="Pfam" id="PF13360">
    <property type="entry name" value="PQQ_2"/>
    <property type="match status" value="2"/>
</dbReference>
<dbReference type="PANTHER" id="PTHR34512:SF30">
    <property type="entry name" value="OUTER MEMBRANE PROTEIN ASSEMBLY FACTOR BAMB"/>
    <property type="match status" value="1"/>
</dbReference>
<accession>A0A286RGS6</accession>
<evidence type="ECO:0000313" key="2">
    <source>
        <dbReference type="EMBL" id="ASV75158.1"/>
    </source>
</evidence>
<name>A0A286RGS6_9BACT</name>
<dbReference type="InterPro" id="IPR011047">
    <property type="entry name" value="Quinoprotein_ADH-like_sf"/>
</dbReference>
<dbReference type="PANTHER" id="PTHR34512">
    <property type="entry name" value="CELL SURFACE PROTEIN"/>
    <property type="match status" value="1"/>
</dbReference>
<evidence type="ECO:0000259" key="1">
    <source>
        <dbReference type="Pfam" id="PF13360"/>
    </source>
</evidence>
<dbReference type="KEGG" id="ttf:THTE_2556"/>
<dbReference type="Gene3D" id="2.130.10.10">
    <property type="entry name" value="YVTN repeat-like/Quinoprotein amine dehydrogenase"/>
    <property type="match status" value="2"/>
</dbReference>
<proteinExistence type="predicted"/>
<dbReference type="InterPro" id="IPR015943">
    <property type="entry name" value="WD40/YVTN_repeat-like_dom_sf"/>
</dbReference>
<dbReference type="Proteomes" id="UP000215086">
    <property type="component" value="Chromosome"/>
</dbReference>
<keyword evidence="3" id="KW-1185">Reference proteome</keyword>
<protein>
    <submittedName>
        <fullName evidence="2">Unspecified kinase or ATP dependent regulatory protein</fullName>
    </submittedName>
</protein>
<reference evidence="2 3" key="1">
    <citation type="journal article" name="Front. Microbiol.">
        <title>Sugar Metabolism of the First Thermophilic Planctomycete Thermogutta terrifontis: Comparative Genomic and Transcriptomic Approaches.</title>
        <authorList>
            <person name="Elcheninov A.G."/>
            <person name="Menzel P."/>
            <person name="Gudbergsdottir S.R."/>
            <person name="Slesarev A.I."/>
            <person name="Kadnikov V.V."/>
            <person name="Krogh A."/>
            <person name="Bonch-Osmolovskaya E.A."/>
            <person name="Peng X."/>
            <person name="Kublanov I.V."/>
        </authorList>
    </citation>
    <scope>NUCLEOTIDE SEQUENCE [LARGE SCALE GENOMIC DNA]</scope>
    <source>
        <strain evidence="2 3">R1</strain>
    </source>
</reference>
<dbReference type="SMART" id="SM00564">
    <property type="entry name" value="PQQ"/>
    <property type="match status" value="4"/>
</dbReference>
<dbReference type="AlphaFoldDB" id="A0A286RGS6"/>
<dbReference type="RefSeq" id="WP_168175833.1">
    <property type="nucleotide sequence ID" value="NZ_CP018477.1"/>
</dbReference>